<proteinExistence type="predicted"/>
<dbReference type="OrthoDB" id="6783070at2759"/>
<dbReference type="Proteomes" id="UP000801492">
    <property type="component" value="Unassembled WGS sequence"/>
</dbReference>
<gene>
    <name evidence="1" type="ORF">ILUMI_14180</name>
</gene>
<dbReference type="SUPFAM" id="SSF53098">
    <property type="entry name" value="Ribonuclease H-like"/>
    <property type="match status" value="1"/>
</dbReference>
<dbReference type="InterPro" id="IPR012337">
    <property type="entry name" value="RNaseH-like_sf"/>
</dbReference>
<dbReference type="AlphaFoldDB" id="A0A8K0CWF2"/>
<dbReference type="PANTHER" id="PTHR45749">
    <property type="match status" value="1"/>
</dbReference>
<reference evidence="1" key="1">
    <citation type="submission" date="2019-08" db="EMBL/GenBank/DDBJ databases">
        <title>The genome of the North American firefly Photinus pyralis.</title>
        <authorList>
            <consortium name="Photinus pyralis genome working group"/>
            <person name="Fallon T.R."/>
            <person name="Sander Lower S.E."/>
            <person name="Weng J.-K."/>
        </authorList>
    </citation>
    <scope>NUCLEOTIDE SEQUENCE</scope>
    <source>
        <strain evidence="1">TRF0915ILg1</strain>
        <tissue evidence="1">Whole body</tissue>
    </source>
</reference>
<evidence type="ECO:0000313" key="1">
    <source>
        <dbReference type="EMBL" id="KAF2891993.1"/>
    </source>
</evidence>
<accession>A0A8K0CWF2</accession>
<comment type="caution">
    <text evidence="1">The sequence shown here is derived from an EMBL/GenBank/DDBJ whole genome shotgun (WGS) entry which is preliminary data.</text>
</comment>
<organism evidence="1 2">
    <name type="scientific">Ignelater luminosus</name>
    <name type="common">Cucubano</name>
    <name type="synonym">Pyrophorus luminosus</name>
    <dbReference type="NCBI Taxonomy" id="2038154"/>
    <lineage>
        <taxon>Eukaryota</taxon>
        <taxon>Metazoa</taxon>
        <taxon>Ecdysozoa</taxon>
        <taxon>Arthropoda</taxon>
        <taxon>Hexapoda</taxon>
        <taxon>Insecta</taxon>
        <taxon>Pterygota</taxon>
        <taxon>Neoptera</taxon>
        <taxon>Endopterygota</taxon>
        <taxon>Coleoptera</taxon>
        <taxon>Polyphaga</taxon>
        <taxon>Elateriformia</taxon>
        <taxon>Elateroidea</taxon>
        <taxon>Elateridae</taxon>
        <taxon>Agrypninae</taxon>
        <taxon>Pyrophorini</taxon>
        <taxon>Ignelater</taxon>
    </lineage>
</organism>
<dbReference type="PANTHER" id="PTHR45749:SF35">
    <property type="entry name" value="AC-LIKE TRANSPOSASE-RELATED"/>
    <property type="match status" value="1"/>
</dbReference>
<keyword evidence="2" id="KW-1185">Reference proteome</keyword>
<evidence type="ECO:0000313" key="2">
    <source>
        <dbReference type="Proteomes" id="UP000801492"/>
    </source>
</evidence>
<protein>
    <submittedName>
        <fullName evidence="1">Uncharacterized protein</fullName>
    </submittedName>
</protein>
<sequence length="90" mass="10163">MRGKTSGVQRRILNHSPRAIPCNDHSLNLVVNDTAKATFETIGFFPLIESIYVFLSPSSQRWSALKEKVTFLTLKPPSDTRWESRVNAST</sequence>
<name>A0A8K0CWF2_IGNLU</name>
<dbReference type="EMBL" id="VTPC01016842">
    <property type="protein sequence ID" value="KAF2891993.1"/>
    <property type="molecule type" value="Genomic_DNA"/>
</dbReference>